<dbReference type="GO" id="GO:0044010">
    <property type="term" value="P:single-species biofilm formation"/>
    <property type="evidence" value="ECO:0007669"/>
    <property type="project" value="TreeGrafter"/>
</dbReference>
<reference evidence="2 3" key="1">
    <citation type="submission" date="2018-07" db="EMBL/GenBank/DDBJ databases">
        <title>Genome sequences of six Lactobacillus spp. isolated from bumble bee guts.</title>
        <authorList>
            <person name="Motta E.V.S."/>
            <person name="Moran N.A."/>
        </authorList>
    </citation>
    <scope>NUCLEOTIDE SEQUENCE [LARGE SCALE GENOMIC DNA]</scope>
    <source>
        <strain evidence="2 3">LV-8.1</strain>
    </source>
</reference>
<dbReference type="SUPFAM" id="SSF53448">
    <property type="entry name" value="Nucleotide-diphospho-sugar transferases"/>
    <property type="match status" value="1"/>
</dbReference>
<dbReference type="AlphaFoldDB" id="A0A3R6XSI9"/>
<dbReference type="Proteomes" id="UP000284822">
    <property type="component" value="Unassembled WGS sequence"/>
</dbReference>
<dbReference type="InterPro" id="IPR001173">
    <property type="entry name" value="Glyco_trans_2-like"/>
</dbReference>
<protein>
    <submittedName>
        <fullName evidence="2">Rhamnosyltransferase</fullName>
    </submittedName>
</protein>
<keyword evidence="2" id="KW-0808">Transferase</keyword>
<dbReference type="PANTHER" id="PTHR43685:SF13">
    <property type="entry name" value="O ANTIGEN BIOSYNTHESIS RHAMNOSYLTRANSFERASE RFBN"/>
    <property type="match status" value="1"/>
</dbReference>
<comment type="caution">
    <text evidence="2">The sequence shown here is derived from an EMBL/GenBank/DDBJ whole genome shotgun (WGS) entry which is preliminary data.</text>
</comment>
<dbReference type="Pfam" id="PF00535">
    <property type="entry name" value="Glycos_transf_2"/>
    <property type="match status" value="1"/>
</dbReference>
<organism evidence="2 3">
    <name type="scientific">Bombilactobacillus bombi</name>
    <dbReference type="NCBI Taxonomy" id="1303590"/>
    <lineage>
        <taxon>Bacteria</taxon>
        <taxon>Bacillati</taxon>
        <taxon>Bacillota</taxon>
        <taxon>Bacilli</taxon>
        <taxon>Lactobacillales</taxon>
        <taxon>Lactobacillaceae</taxon>
        <taxon>Bombilactobacillus</taxon>
    </lineage>
</organism>
<dbReference type="CDD" id="cd00761">
    <property type="entry name" value="Glyco_tranf_GTA_type"/>
    <property type="match status" value="1"/>
</dbReference>
<dbReference type="PANTHER" id="PTHR43685">
    <property type="entry name" value="GLYCOSYLTRANSFERASE"/>
    <property type="match status" value="1"/>
</dbReference>
<dbReference type="EMBL" id="QOCS01000008">
    <property type="protein sequence ID" value="RHW47397.1"/>
    <property type="molecule type" value="Genomic_DNA"/>
</dbReference>
<feature type="domain" description="Glycosyltransferase 2-like" evidence="1">
    <location>
        <begin position="13"/>
        <end position="180"/>
    </location>
</feature>
<evidence type="ECO:0000313" key="2">
    <source>
        <dbReference type="EMBL" id="RHW47397.1"/>
    </source>
</evidence>
<dbReference type="InterPro" id="IPR050834">
    <property type="entry name" value="Glycosyltransf_2"/>
</dbReference>
<evidence type="ECO:0000313" key="3">
    <source>
        <dbReference type="Proteomes" id="UP000284822"/>
    </source>
</evidence>
<gene>
    <name evidence="2" type="ORF">DS832_04430</name>
</gene>
<dbReference type="GO" id="GO:0016740">
    <property type="term" value="F:transferase activity"/>
    <property type="evidence" value="ECO:0007669"/>
    <property type="project" value="UniProtKB-KW"/>
</dbReference>
<evidence type="ECO:0000259" key="1">
    <source>
        <dbReference type="Pfam" id="PF00535"/>
    </source>
</evidence>
<sequence length="290" mass="33380">MMECIKMIKVGLFIPTLNAGKEFKKVLDRINQQSGDFELRKLIIDSESSDDTVQLAQQAGFEYQTIPVQTFTHGKVRHYAVEKMSDCDYIIFLTQDVYLQKNAIANILYFIKTHHQIAIAYGRQIADVNTVGWLDALDRQNNYPSKSAIKNWKNRRKYGLKTVFSSDAFAIYRRDVLLELGNFPLTVNFSEDMLMAAKAVQKGYSIGYCATAICEHNQKLNYHQLYQRYRKIGEFHHQYPWIKQKFGSANSQGISLVIGEMKFLISRGLLYLIPSLVIRSGIKYIGYKLG</sequence>
<dbReference type="InterPro" id="IPR029044">
    <property type="entry name" value="Nucleotide-diphossugar_trans"/>
</dbReference>
<accession>A0A3R6XSI9</accession>
<name>A0A3R6XSI9_9LACO</name>
<proteinExistence type="predicted"/>
<dbReference type="Gene3D" id="3.90.550.10">
    <property type="entry name" value="Spore Coat Polysaccharide Biosynthesis Protein SpsA, Chain A"/>
    <property type="match status" value="1"/>
</dbReference>